<name>A0A1B6IRJ9_9HEMI</name>
<feature type="transmembrane region" description="Helical" evidence="2">
    <location>
        <begin position="14"/>
        <end position="36"/>
    </location>
</feature>
<dbReference type="EMBL" id="GECU01018148">
    <property type="protein sequence ID" value="JAS89558.1"/>
    <property type="molecule type" value="Transcribed_RNA"/>
</dbReference>
<feature type="region of interest" description="Disordered" evidence="1">
    <location>
        <begin position="64"/>
        <end position="171"/>
    </location>
</feature>
<proteinExistence type="predicted"/>
<keyword evidence="2" id="KW-1133">Transmembrane helix</keyword>
<accession>A0A1B6IRJ9</accession>
<keyword evidence="2" id="KW-0812">Transmembrane</keyword>
<protein>
    <submittedName>
        <fullName evidence="3">Uncharacterized protein</fullName>
    </submittedName>
</protein>
<feature type="non-terminal residue" evidence="3">
    <location>
        <position position="1"/>
    </location>
</feature>
<sequence length="171" mass="19409">AFIFNTTAAFTMGAINFCFVTLSIIAAFVFMTNAFYIDDSRTSRDIGIPDGDVRGVRHSLKIFSTDDSTNEIPDDDRPFDEPPSDDNPDESSRGDDTQSDDEYSTSSDSPSDEDYYEDISTTSIYDSEENYESSDESEETSDEEDDTDDYEEYYEYSDESEETSEEEDETD</sequence>
<evidence type="ECO:0000256" key="2">
    <source>
        <dbReference type="SAM" id="Phobius"/>
    </source>
</evidence>
<reference evidence="3" key="1">
    <citation type="submission" date="2015-11" db="EMBL/GenBank/DDBJ databases">
        <title>De novo transcriptome assembly of four potential Pierce s Disease insect vectors from Arizona vineyards.</title>
        <authorList>
            <person name="Tassone E.E."/>
        </authorList>
    </citation>
    <scope>NUCLEOTIDE SEQUENCE</scope>
</reference>
<keyword evidence="2" id="KW-0472">Membrane</keyword>
<feature type="compositionally biased region" description="Acidic residues" evidence="1">
    <location>
        <begin position="126"/>
        <end position="171"/>
    </location>
</feature>
<evidence type="ECO:0000313" key="3">
    <source>
        <dbReference type="EMBL" id="JAS89558.1"/>
    </source>
</evidence>
<gene>
    <name evidence="3" type="ORF">g.9826</name>
</gene>
<dbReference type="AlphaFoldDB" id="A0A1B6IRJ9"/>
<evidence type="ECO:0000256" key="1">
    <source>
        <dbReference type="SAM" id="MobiDB-lite"/>
    </source>
</evidence>
<organism evidence="3">
    <name type="scientific">Homalodisca liturata</name>
    <dbReference type="NCBI Taxonomy" id="320908"/>
    <lineage>
        <taxon>Eukaryota</taxon>
        <taxon>Metazoa</taxon>
        <taxon>Ecdysozoa</taxon>
        <taxon>Arthropoda</taxon>
        <taxon>Hexapoda</taxon>
        <taxon>Insecta</taxon>
        <taxon>Pterygota</taxon>
        <taxon>Neoptera</taxon>
        <taxon>Paraneoptera</taxon>
        <taxon>Hemiptera</taxon>
        <taxon>Auchenorrhyncha</taxon>
        <taxon>Membracoidea</taxon>
        <taxon>Cicadellidae</taxon>
        <taxon>Cicadellinae</taxon>
        <taxon>Proconiini</taxon>
        <taxon>Homalodisca</taxon>
    </lineage>
</organism>
<feature type="non-terminal residue" evidence="3">
    <location>
        <position position="171"/>
    </location>
</feature>